<keyword evidence="4" id="KW-0049">Antioxidant</keyword>
<comment type="similarity">
    <text evidence="1">Belongs to the peroxiredoxin family. AhpC/Prx1 subfamily.</text>
</comment>
<evidence type="ECO:0000256" key="5">
    <source>
        <dbReference type="ARBA" id="ARBA00023002"/>
    </source>
</evidence>
<dbReference type="SUPFAM" id="SSF52833">
    <property type="entry name" value="Thioredoxin-like"/>
    <property type="match status" value="1"/>
</dbReference>
<evidence type="ECO:0000256" key="8">
    <source>
        <dbReference type="ARBA" id="ARBA00049091"/>
    </source>
</evidence>
<evidence type="ECO:0000256" key="9">
    <source>
        <dbReference type="SAM" id="MobiDB-lite"/>
    </source>
</evidence>
<dbReference type="Pfam" id="PF00578">
    <property type="entry name" value="AhpC-TSA"/>
    <property type="match status" value="1"/>
</dbReference>
<dbReference type="InterPro" id="IPR036249">
    <property type="entry name" value="Thioredoxin-like_sf"/>
</dbReference>
<name>A0A8J5TNF2_HOMAM</name>
<dbReference type="PANTHER" id="PTHR10681">
    <property type="entry name" value="THIOREDOXIN PEROXIDASE"/>
    <property type="match status" value="1"/>
</dbReference>
<protein>
    <recommendedName>
        <fullName evidence="2">thioredoxin-dependent peroxiredoxin</fullName>
        <ecNumber evidence="2">1.11.1.24</ecNumber>
    </recommendedName>
</protein>
<dbReference type="PROSITE" id="PS51352">
    <property type="entry name" value="THIOREDOXIN_2"/>
    <property type="match status" value="1"/>
</dbReference>
<evidence type="ECO:0000256" key="6">
    <source>
        <dbReference type="ARBA" id="ARBA00023157"/>
    </source>
</evidence>
<comment type="caution">
    <text evidence="11">The sequence shown here is derived from an EMBL/GenBank/DDBJ whole genome shotgun (WGS) entry which is preliminary data.</text>
</comment>
<dbReference type="InterPro" id="IPR019479">
    <property type="entry name" value="Peroxiredoxin_C"/>
</dbReference>
<proteinExistence type="inferred from homology"/>
<feature type="domain" description="Thioredoxin" evidence="10">
    <location>
        <begin position="143"/>
        <end position="277"/>
    </location>
</feature>
<keyword evidence="6" id="KW-1015">Disulfide bond</keyword>
<evidence type="ECO:0000256" key="1">
    <source>
        <dbReference type="ARBA" id="ARBA00009796"/>
    </source>
</evidence>
<keyword evidence="7" id="KW-0676">Redox-active center</keyword>
<reference evidence="11" key="1">
    <citation type="journal article" date="2021" name="Sci. Adv.">
        <title>The American lobster genome reveals insights on longevity, neural, and immune adaptations.</title>
        <authorList>
            <person name="Polinski J.M."/>
            <person name="Zimin A.V."/>
            <person name="Clark K.F."/>
            <person name="Kohn A.B."/>
            <person name="Sadowski N."/>
            <person name="Timp W."/>
            <person name="Ptitsyn A."/>
            <person name="Khanna P."/>
            <person name="Romanova D.Y."/>
            <person name="Williams P."/>
            <person name="Greenwood S.J."/>
            <person name="Moroz L.L."/>
            <person name="Walt D.R."/>
            <person name="Bodnar A.G."/>
        </authorList>
    </citation>
    <scope>NUCLEOTIDE SEQUENCE</scope>
    <source>
        <strain evidence="11">GMGI-L3</strain>
    </source>
</reference>
<comment type="catalytic activity">
    <reaction evidence="8">
        <text>a hydroperoxide + [thioredoxin]-dithiol = an alcohol + [thioredoxin]-disulfide + H2O</text>
        <dbReference type="Rhea" id="RHEA:62620"/>
        <dbReference type="Rhea" id="RHEA-COMP:10698"/>
        <dbReference type="Rhea" id="RHEA-COMP:10700"/>
        <dbReference type="ChEBI" id="CHEBI:15377"/>
        <dbReference type="ChEBI" id="CHEBI:29950"/>
        <dbReference type="ChEBI" id="CHEBI:30879"/>
        <dbReference type="ChEBI" id="CHEBI:35924"/>
        <dbReference type="ChEBI" id="CHEBI:50058"/>
        <dbReference type="EC" id="1.11.1.24"/>
    </reaction>
</comment>
<gene>
    <name evidence="11" type="primary">Jafrac1-L</name>
    <name evidence="11" type="ORF">Hamer_G009871</name>
</gene>
<dbReference type="Proteomes" id="UP000747542">
    <property type="component" value="Unassembled WGS sequence"/>
</dbReference>
<keyword evidence="5" id="KW-0560">Oxidoreductase</keyword>
<dbReference type="InterPro" id="IPR013766">
    <property type="entry name" value="Thioredoxin_domain"/>
</dbReference>
<evidence type="ECO:0000259" key="10">
    <source>
        <dbReference type="PROSITE" id="PS51352"/>
    </source>
</evidence>
<evidence type="ECO:0000256" key="2">
    <source>
        <dbReference type="ARBA" id="ARBA00013017"/>
    </source>
</evidence>
<dbReference type="GO" id="GO:0033554">
    <property type="term" value="P:cellular response to stress"/>
    <property type="evidence" value="ECO:0007669"/>
    <property type="project" value="TreeGrafter"/>
</dbReference>
<dbReference type="InterPro" id="IPR000866">
    <property type="entry name" value="AhpC/TSA"/>
</dbReference>
<dbReference type="InterPro" id="IPR050217">
    <property type="entry name" value="Peroxiredoxin"/>
</dbReference>
<dbReference type="Gene3D" id="3.40.30.10">
    <property type="entry name" value="Glutaredoxin"/>
    <property type="match status" value="2"/>
</dbReference>
<dbReference type="GO" id="GO:0008379">
    <property type="term" value="F:thioredoxin peroxidase activity"/>
    <property type="evidence" value="ECO:0007669"/>
    <property type="project" value="TreeGrafter"/>
</dbReference>
<feature type="region of interest" description="Disordered" evidence="9">
    <location>
        <begin position="289"/>
        <end position="311"/>
    </location>
</feature>
<accession>A0A8J5TNF2</accession>
<evidence type="ECO:0000313" key="11">
    <source>
        <dbReference type="EMBL" id="KAG7175847.1"/>
    </source>
</evidence>
<dbReference type="GO" id="GO:0045454">
    <property type="term" value="P:cell redox homeostasis"/>
    <property type="evidence" value="ECO:0007669"/>
    <property type="project" value="TreeGrafter"/>
</dbReference>
<evidence type="ECO:0000256" key="3">
    <source>
        <dbReference type="ARBA" id="ARBA00022559"/>
    </source>
</evidence>
<dbReference type="PANTHER" id="PTHR10681:SF163">
    <property type="entry name" value="AT16346P-RELATED"/>
    <property type="match status" value="1"/>
</dbReference>
<sequence length="311" mass="34300">MLCCGKKSKKKVCRKEEIRGAEVNLGFVEDSLRDIDAVGDRVLGGEAGEVCVSEQEQVKVKGILLQLFSTTPGGDNTLPDEKRKQARSASFSLYDDVINPDRLKTIPEEARGAQDDVITTQELVNNQTGETRQAKSMMSNQVPAITKPAPVFRGTAVVDGQFKEISLEDYKGKYIVLFFYPLDFTFVCPTEIIAFSDRVEEFRNIGCEVVACSTDSHFSHLAWVNTPRKEGGLGAMNIPLLADKSMEISKAYGATINDLPVGRDVDETLRLVQAFQFVEEHGEVCPAGWRPGGKTMKADPSGSKEYFQSEN</sequence>
<dbReference type="CDD" id="cd03015">
    <property type="entry name" value="PRX_Typ2cys"/>
    <property type="match status" value="1"/>
</dbReference>
<dbReference type="EMBL" id="JAHLQT010004633">
    <property type="protein sequence ID" value="KAG7175847.1"/>
    <property type="molecule type" value="Genomic_DNA"/>
</dbReference>
<dbReference type="EC" id="1.11.1.24" evidence="2"/>
<dbReference type="GO" id="GO:0006979">
    <property type="term" value="P:response to oxidative stress"/>
    <property type="evidence" value="ECO:0007669"/>
    <property type="project" value="TreeGrafter"/>
</dbReference>
<dbReference type="GO" id="GO:0042744">
    <property type="term" value="P:hydrogen peroxide catabolic process"/>
    <property type="evidence" value="ECO:0007669"/>
    <property type="project" value="TreeGrafter"/>
</dbReference>
<dbReference type="AlphaFoldDB" id="A0A8J5TNF2"/>
<evidence type="ECO:0000313" key="12">
    <source>
        <dbReference type="Proteomes" id="UP000747542"/>
    </source>
</evidence>
<keyword evidence="3" id="KW-0575">Peroxidase</keyword>
<dbReference type="Pfam" id="PF10417">
    <property type="entry name" value="1-cysPrx_C"/>
    <property type="match status" value="1"/>
</dbReference>
<dbReference type="GO" id="GO:0005829">
    <property type="term" value="C:cytosol"/>
    <property type="evidence" value="ECO:0007669"/>
    <property type="project" value="TreeGrafter"/>
</dbReference>
<keyword evidence="12" id="KW-1185">Reference proteome</keyword>
<evidence type="ECO:0000256" key="7">
    <source>
        <dbReference type="ARBA" id="ARBA00023284"/>
    </source>
</evidence>
<organism evidence="11 12">
    <name type="scientific">Homarus americanus</name>
    <name type="common">American lobster</name>
    <dbReference type="NCBI Taxonomy" id="6706"/>
    <lineage>
        <taxon>Eukaryota</taxon>
        <taxon>Metazoa</taxon>
        <taxon>Ecdysozoa</taxon>
        <taxon>Arthropoda</taxon>
        <taxon>Crustacea</taxon>
        <taxon>Multicrustacea</taxon>
        <taxon>Malacostraca</taxon>
        <taxon>Eumalacostraca</taxon>
        <taxon>Eucarida</taxon>
        <taxon>Decapoda</taxon>
        <taxon>Pleocyemata</taxon>
        <taxon>Astacidea</taxon>
        <taxon>Nephropoidea</taxon>
        <taxon>Nephropidae</taxon>
        <taxon>Homarus</taxon>
    </lineage>
</organism>
<evidence type="ECO:0000256" key="4">
    <source>
        <dbReference type="ARBA" id="ARBA00022862"/>
    </source>
</evidence>